<proteinExistence type="predicted"/>
<dbReference type="AlphaFoldDB" id="A0A9P9YC00"/>
<name>A0A9P9YC00_9MUSC</name>
<gene>
    <name evidence="1" type="ORF">M5D96_013340</name>
</gene>
<protein>
    <submittedName>
        <fullName evidence="1">Uncharacterized protein</fullName>
    </submittedName>
</protein>
<accession>A0A9P9YC00</accession>
<reference evidence="1" key="1">
    <citation type="journal article" date="2023" name="Genome Biol. Evol.">
        <title>Long-read-based Genome Assembly of Drosophila gunungcola Reveals Fewer Chemosensory Genes in Flower-breeding Species.</title>
        <authorList>
            <person name="Negi A."/>
            <person name="Liao B.Y."/>
            <person name="Yeh S.D."/>
        </authorList>
    </citation>
    <scope>NUCLEOTIDE SEQUENCE</scope>
    <source>
        <strain evidence="1">Sukarami</strain>
    </source>
</reference>
<sequence length="76" mass="8922">CAVIDFYHHLSYEECKLQPTSRPCWATASWKSFKCRRISKRIWHVHAFATCITQTRKRTYVRRTSGLAGSCLKTRS</sequence>
<evidence type="ECO:0000313" key="1">
    <source>
        <dbReference type="EMBL" id="KAI8033885.1"/>
    </source>
</evidence>
<keyword evidence="2" id="KW-1185">Reference proteome</keyword>
<evidence type="ECO:0000313" key="2">
    <source>
        <dbReference type="Proteomes" id="UP001059596"/>
    </source>
</evidence>
<organism evidence="1 2">
    <name type="scientific">Drosophila gunungcola</name>
    <name type="common">fruit fly</name>
    <dbReference type="NCBI Taxonomy" id="103775"/>
    <lineage>
        <taxon>Eukaryota</taxon>
        <taxon>Metazoa</taxon>
        <taxon>Ecdysozoa</taxon>
        <taxon>Arthropoda</taxon>
        <taxon>Hexapoda</taxon>
        <taxon>Insecta</taxon>
        <taxon>Pterygota</taxon>
        <taxon>Neoptera</taxon>
        <taxon>Endopterygota</taxon>
        <taxon>Diptera</taxon>
        <taxon>Brachycera</taxon>
        <taxon>Muscomorpha</taxon>
        <taxon>Ephydroidea</taxon>
        <taxon>Drosophilidae</taxon>
        <taxon>Drosophila</taxon>
        <taxon>Sophophora</taxon>
    </lineage>
</organism>
<comment type="caution">
    <text evidence="1">The sequence shown here is derived from an EMBL/GenBank/DDBJ whole genome shotgun (WGS) entry which is preliminary data.</text>
</comment>
<feature type="non-terminal residue" evidence="1">
    <location>
        <position position="1"/>
    </location>
</feature>
<dbReference type="EMBL" id="JAMKOV010000092">
    <property type="protein sequence ID" value="KAI8033885.1"/>
    <property type="molecule type" value="Genomic_DNA"/>
</dbReference>
<dbReference type="Proteomes" id="UP001059596">
    <property type="component" value="Unassembled WGS sequence"/>
</dbReference>